<comment type="caution">
    <text evidence="2">The sequence shown here is derived from an EMBL/GenBank/DDBJ whole genome shotgun (WGS) entry which is preliminary data.</text>
</comment>
<dbReference type="InterPro" id="IPR036397">
    <property type="entry name" value="RNaseH_sf"/>
</dbReference>
<dbReference type="Proteomes" id="UP000499080">
    <property type="component" value="Unassembled WGS sequence"/>
</dbReference>
<sequence length="219" mass="25716">MASPQEQSQVVVWFIEFKSATQTQRKFRTTYNRSPSSKPIIYKWQVYCDRFVSGIVNRHITRVWGLENPHAVLEQARDSPKVNVWCGLLHDRIIEPFFLSEVTVRSVNYLDILEIFAFPQIKDLQLEIIFQQDGAHWSAEARKVLDDKFPRRWIGRGGPIPWLPRSPDITHLDFFLWGYVENIVYQSPIRDTDELKSRITAAIQTVDCAMLHRTWLEIS</sequence>
<evidence type="ECO:0000313" key="2">
    <source>
        <dbReference type="EMBL" id="GBL85259.1"/>
    </source>
</evidence>
<dbReference type="EMBL" id="BGPR01158093">
    <property type="protein sequence ID" value="GBL85232.1"/>
    <property type="molecule type" value="Genomic_DNA"/>
</dbReference>
<evidence type="ECO:0008006" key="4">
    <source>
        <dbReference type="Google" id="ProtNLM"/>
    </source>
</evidence>
<dbReference type="AlphaFoldDB" id="A0A4Y2B1E2"/>
<evidence type="ECO:0000313" key="1">
    <source>
        <dbReference type="EMBL" id="GBL85232.1"/>
    </source>
</evidence>
<dbReference type="OrthoDB" id="6436917at2759"/>
<dbReference type="PANTHER" id="PTHR47326">
    <property type="entry name" value="TRANSPOSABLE ELEMENT TC3 TRANSPOSASE-LIKE PROTEIN"/>
    <property type="match status" value="1"/>
</dbReference>
<evidence type="ECO:0000313" key="3">
    <source>
        <dbReference type="Proteomes" id="UP000499080"/>
    </source>
</evidence>
<protein>
    <recommendedName>
        <fullName evidence="4">DUF4817 domain-containing protein</fullName>
    </recommendedName>
</protein>
<reference evidence="2 3" key="1">
    <citation type="journal article" date="2019" name="Sci. Rep.">
        <title>Orb-weaving spider Araneus ventricosus genome elucidates the spidroin gene catalogue.</title>
        <authorList>
            <person name="Kono N."/>
            <person name="Nakamura H."/>
            <person name="Ohtoshi R."/>
            <person name="Moran D.A.P."/>
            <person name="Shinohara A."/>
            <person name="Yoshida Y."/>
            <person name="Fujiwara M."/>
            <person name="Mori M."/>
            <person name="Tomita M."/>
            <person name="Arakawa K."/>
        </authorList>
    </citation>
    <scope>NUCLEOTIDE SEQUENCE [LARGE SCALE GENOMIC DNA]</scope>
</reference>
<accession>A0A4Y2B1E2</accession>
<proteinExistence type="predicted"/>
<name>A0A4Y2B1E2_ARAVE</name>
<keyword evidence="3" id="KW-1185">Reference proteome</keyword>
<dbReference type="Gene3D" id="3.30.420.10">
    <property type="entry name" value="Ribonuclease H-like superfamily/Ribonuclease H"/>
    <property type="match status" value="1"/>
</dbReference>
<organism evidence="2 3">
    <name type="scientific">Araneus ventricosus</name>
    <name type="common">Orbweaver spider</name>
    <name type="synonym">Epeira ventricosa</name>
    <dbReference type="NCBI Taxonomy" id="182803"/>
    <lineage>
        <taxon>Eukaryota</taxon>
        <taxon>Metazoa</taxon>
        <taxon>Ecdysozoa</taxon>
        <taxon>Arthropoda</taxon>
        <taxon>Chelicerata</taxon>
        <taxon>Arachnida</taxon>
        <taxon>Araneae</taxon>
        <taxon>Araneomorphae</taxon>
        <taxon>Entelegynae</taxon>
        <taxon>Araneoidea</taxon>
        <taxon>Araneidae</taxon>
        <taxon>Araneus</taxon>
    </lineage>
</organism>
<dbReference type="PANTHER" id="PTHR47326:SF1">
    <property type="entry name" value="HTH PSQ-TYPE DOMAIN-CONTAINING PROTEIN"/>
    <property type="match status" value="1"/>
</dbReference>
<gene>
    <name evidence="1" type="ORF">AVEN_114813_1</name>
    <name evidence="2" type="ORF">AVEN_140891_1</name>
</gene>
<dbReference type="GO" id="GO:0003676">
    <property type="term" value="F:nucleic acid binding"/>
    <property type="evidence" value="ECO:0007669"/>
    <property type="project" value="InterPro"/>
</dbReference>
<dbReference type="EMBL" id="BGPR01158098">
    <property type="protein sequence ID" value="GBL85259.1"/>
    <property type="molecule type" value="Genomic_DNA"/>
</dbReference>